<name>A0A4U5N352_STECR</name>
<accession>A0A4U5N352</accession>
<sequence>MLDNSRVFFLLHNFYQQQCRVVDENERFSQEEMDAYCNILEQISNLQLQDDENSGHELQDNVCEPPNHAYTDDGLGKELNGGQQSGFEGFYPGYTPESHGNVYNPWSHCYAPATHGYASQDLCKPWAFCYTPQSYGYPYEGPPGYGYVFPNPGYAYQNVHNPLGYGYVPVNSGHASQNLYNLGAPCYTPQSYGYTYQDACNPSPPKIQGYGPASYGYTYEAPSDYCYVPVDYGYTLQGPC</sequence>
<gene>
    <name evidence="1" type="ORF">L596_017838</name>
</gene>
<dbReference type="AlphaFoldDB" id="A0A4U5N352"/>
<dbReference type="STRING" id="34508.A0A4U5N352"/>
<keyword evidence="2" id="KW-1185">Reference proteome</keyword>
<reference evidence="1 2" key="2">
    <citation type="journal article" date="2019" name="G3 (Bethesda)">
        <title>Hybrid Assembly of the Genome of the Entomopathogenic Nematode Steinernema carpocapsae Identifies the X-Chromosome.</title>
        <authorList>
            <person name="Serra L."/>
            <person name="Macchietto M."/>
            <person name="Macias-Munoz A."/>
            <person name="McGill C.J."/>
            <person name="Rodriguez I.M."/>
            <person name="Rodriguez B."/>
            <person name="Murad R."/>
            <person name="Mortazavi A."/>
        </authorList>
    </citation>
    <scope>NUCLEOTIDE SEQUENCE [LARGE SCALE GENOMIC DNA]</scope>
    <source>
        <strain evidence="1 2">ALL</strain>
    </source>
</reference>
<proteinExistence type="predicted"/>
<organism evidence="1 2">
    <name type="scientific">Steinernema carpocapsae</name>
    <name type="common">Entomopathogenic nematode</name>
    <dbReference type="NCBI Taxonomy" id="34508"/>
    <lineage>
        <taxon>Eukaryota</taxon>
        <taxon>Metazoa</taxon>
        <taxon>Ecdysozoa</taxon>
        <taxon>Nematoda</taxon>
        <taxon>Chromadorea</taxon>
        <taxon>Rhabditida</taxon>
        <taxon>Tylenchina</taxon>
        <taxon>Panagrolaimomorpha</taxon>
        <taxon>Strongyloidoidea</taxon>
        <taxon>Steinernematidae</taxon>
        <taxon>Steinernema</taxon>
    </lineage>
</organism>
<comment type="caution">
    <text evidence="1">The sequence shown here is derived from an EMBL/GenBank/DDBJ whole genome shotgun (WGS) entry which is preliminary data.</text>
</comment>
<evidence type="ECO:0000313" key="1">
    <source>
        <dbReference type="EMBL" id="TKR76738.1"/>
    </source>
</evidence>
<evidence type="ECO:0000313" key="2">
    <source>
        <dbReference type="Proteomes" id="UP000298663"/>
    </source>
</evidence>
<protein>
    <submittedName>
        <fullName evidence="1">Uncharacterized protein</fullName>
    </submittedName>
</protein>
<dbReference type="Proteomes" id="UP000298663">
    <property type="component" value="Unassembled WGS sequence"/>
</dbReference>
<dbReference type="EMBL" id="AZBU02000005">
    <property type="protein sequence ID" value="TKR76738.1"/>
    <property type="molecule type" value="Genomic_DNA"/>
</dbReference>
<reference evidence="1 2" key="1">
    <citation type="journal article" date="2015" name="Genome Biol.">
        <title>Comparative genomics of Steinernema reveals deeply conserved gene regulatory networks.</title>
        <authorList>
            <person name="Dillman A.R."/>
            <person name="Macchietto M."/>
            <person name="Porter C.F."/>
            <person name="Rogers A."/>
            <person name="Williams B."/>
            <person name="Antoshechkin I."/>
            <person name="Lee M.M."/>
            <person name="Goodwin Z."/>
            <person name="Lu X."/>
            <person name="Lewis E.E."/>
            <person name="Goodrich-Blair H."/>
            <person name="Stock S.P."/>
            <person name="Adams B.J."/>
            <person name="Sternberg P.W."/>
            <person name="Mortazavi A."/>
        </authorList>
    </citation>
    <scope>NUCLEOTIDE SEQUENCE [LARGE SCALE GENOMIC DNA]</scope>
    <source>
        <strain evidence="1 2">ALL</strain>
    </source>
</reference>